<protein>
    <recommendedName>
        <fullName evidence="1">Secretion system C-terminal sorting domain-containing protein</fullName>
    </recommendedName>
</protein>
<dbReference type="Gene3D" id="2.80.10.50">
    <property type="match status" value="3"/>
</dbReference>
<evidence type="ECO:0000259" key="1">
    <source>
        <dbReference type="Pfam" id="PF18962"/>
    </source>
</evidence>
<dbReference type="NCBIfam" id="TIGR04183">
    <property type="entry name" value="Por_Secre_tail"/>
    <property type="match status" value="1"/>
</dbReference>
<dbReference type="InterPro" id="IPR013783">
    <property type="entry name" value="Ig-like_fold"/>
</dbReference>
<dbReference type="AlphaFoldDB" id="A0A1V9FXY9"/>
<accession>A0A1V9FXY9</accession>
<dbReference type="Gene3D" id="2.60.40.10">
    <property type="entry name" value="Immunoglobulins"/>
    <property type="match status" value="1"/>
</dbReference>
<gene>
    <name evidence="2" type="ORF">A3860_25200</name>
</gene>
<keyword evidence="3" id="KW-1185">Reference proteome</keyword>
<reference evidence="2 3" key="1">
    <citation type="submission" date="2016-03" db="EMBL/GenBank/DDBJ databases">
        <title>Niastella vici sp. nov., isolated from farmland soil.</title>
        <authorList>
            <person name="Chen L."/>
            <person name="Wang D."/>
            <person name="Yang S."/>
            <person name="Wang G."/>
        </authorList>
    </citation>
    <scope>NUCLEOTIDE SEQUENCE [LARGE SCALE GENOMIC DNA]</scope>
    <source>
        <strain evidence="2 3">DJ57</strain>
    </source>
</reference>
<comment type="caution">
    <text evidence="2">The sequence shown here is derived from an EMBL/GenBank/DDBJ whole genome shotgun (WGS) entry which is preliminary data.</text>
</comment>
<evidence type="ECO:0000313" key="3">
    <source>
        <dbReference type="Proteomes" id="UP000192796"/>
    </source>
</evidence>
<dbReference type="InterPro" id="IPR026444">
    <property type="entry name" value="Secre_tail"/>
</dbReference>
<dbReference type="Pfam" id="PF17164">
    <property type="entry name" value="DUF5122"/>
    <property type="match status" value="3"/>
</dbReference>
<dbReference type="STRING" id="1703345.A3860_25200"/>
<dbReference type="InterPro" id="IPR013431">
    <property type="entry name" value="Delta_60_rpt"/>
</dbReference>
<name>A0A1V9FXY9_9BACT</name>
<proteinExistence type="predicted"/>
<dbReference type="SUPFAM" id="SSF82171">
    <property type="entry name" value="DPP6 N-terminal domain-like"/>
    <property type="match status" value="1"/>
</dbReference>
<dbReference type="EMBL" id="LVYD01000046">
    <property type="protein sequence ID" value="OQP63190.1"/>
    <property type="molecule type" value="Genomic_DNA"/>
</dbReference>
<evidence type="ECO:0000313" key="2">
    <source>
        <dbReference type="EMBL" id="OQP63190.1"/>
    </source>
</evidence>
<dbReference type="Pfam" id="PF18962">
    <property type="entry name" value="Por_Secre_tail"/>
    <property type="match status" value="1"/>
</dbReference>
<organism evidence="2 3">
    <name type="scientific">Niastella vici</name>
    <dbReference type="NCBI Taxonomy" id="1703345"/>
    <lineage>
        <taxon>Bacteria</taxon>
        <taxon>Pseudomonadati</taxon>
        <taxon>Bacteroidota</taxon>
        <taxon>Chitinophagia</taxon>
        <taxon>Chitinophagales</taxon>
        <taxon>Chitinophagaceae</taxon>
        <taxon>Niastella</taxon>
    </lineage>
</organism>
<dbReference type="NCBIfam" id="TIGR02608">
    <property type="entry name" value="delta_60_rpt"/>
    <property type="match status" value="6"/>
</dbReference>
<dbReference type="Proteomes" id="UP000192796">
    <property type="component" value="Unassembled WGS sequence"/>
</dbReference>
<sequence length="628" mass="65513">MGAQVGVLDGGFNPTSGYLINDLYAAGNDYGQAVATHSDGRVVVASNNTDKWFTLTRYLTDGTPDPNFGTGGLVKVRNTNDDAIAYAIKIFNDNTMLVAGTAWNPVTSTYDMALVKLAENGTPITTFGPNGNGWVLTPIGSGIDEARSLAVQADGKIVVAGFGDMGSNSNDFAVVRYSSNGILETGVGAFGGGTGIVTTNINADDKAFSVAVQSADQKIVVGGTSNQGGTGNFAVVRYNTDGSLDATPGNFGTGGIADIDLGNGGAGSTDEASQLVIQPDGYIVMTGTSKAVSTSHADVATIRLTTSGGLDGYFNPTGAIVGRTGSFTSAGIAIFNNNSVTNTDEGARTIALQSNGDILVGGDSDGSTSTSALLLLRYLSDGTLDNTFDGNSNGNGVLTYDLTGTADLGYAIALYSNRIYFVGSTGGNGNQSTLVAAIQNDGTPLPLVLSQFYAQKQTSKVVLQWSTSSEEDVKQFVIERSNDGKTYKAIGTVAATGNSTITKNYSFADQSPFMSSLNYYRLKMQDVDGNYKYSKILTIKFDGQLTTNMQVYPNPVKDLLQVQLPDGLNGTVGLQIIDMQGRVVRRNNLGSDGNALNTTVDVSSLVKGIYILKAQAGNTTVITRFTKQ</sequence>
<feature type="domain" description="Secretion system C-terminal sorting" evidence="1">
    <location>
        <begin position="551"/>
        <end position="624"/>
    </location>
</feature>